<gene>
    <name evidence="1" type="ORF">HD556DRAFT_1302709</name>
</gene>
<dbReference type="AlphaFoldDB" id="A0A9P7E4B8"/>
<evidence type="ECO:0000313" key="1">
    <source>
        <dbReference type="EMBL" id="KAG1810402.1"/>
    </source>
</evidence>
<dbReference type="GeneID" id="64593291"/>
<protein>
    <submittedName>
        <fullName evidence="1">Uncharacterized protein</fullName>
    </submittedName>
</protein>
<organism evidence="1 2">
    <name type="scientific">Suillus plorans</name>
    <dbReference type="NCBI Taxonomy" id="116603"/>
    <lineage>
        <taxon>Eukaryota</taxon>
        <taxon>Fungi</taxon>
        <taxon>Dikarya</taxon>
        <taxon>Basidiomycota</taxon>
        <taxon>Agaricomycotina</taxon>
        <taxon>Agaricomycetes</taxon>
        <taxon>Agaricomycetidae</taxon>
        <taxon>Boletales</taxon>
        <taxon>Suillineae</taxon>
        <taxon>Suillaceae</taxon>
        <taxon>Suillus</taxon>
    </lineage>
</organism>
<sequence>MSSPSISPNPEIPQWETVFVVNLDIHIKNSTESDGKTKVKEVKFCEDGMSFLISLENTIRGTLDVTCQGAGCREVVARPAHGGILVKDSSNVIDTDSEVATLTTMPVFAF</sequence>
<dbReference type="Proteomes" id="UP000719766">
    <property type="component" value="Unassembled WGS sequence"/>
</dbReference>
<accession>A0A9P7E4B8</accession>
<reference evidence="1" key="1">
    <citation type="journal article" date="2020" name="New Phytol.">
        <title>Comparative genomics reveals dynamic genome evolution in host specialist ectomycorrhizal fungi.</title>
        <authorList>
            <person name="Lofgren L.A."/>
            <person name="Nguyen N.H."/>
            <person name="Vilgalys R."/>
            <person name="Ruytinx J."/>
            <person name="Liao H.L."/>
            <person name="Branco S."/>
            <person name="Kuo A."/>
            <person name="LaButti K."/>
            <person name="Lipzen A."/>
            <person name="Andreopoulos W."/>
            <person name="Pangilinan J."/>
            <person name="Riley R."/>
            <person name="Hundley H."/>
            <person name="Na H."/>
            <person name="Barry K."/>
            <person name="Grigoriev I.V."/>
            <person name="Stajich J.E."/>
            <person name="Kennedy P.G."/>
        </authorList>
    </citation>
    <scope>NUCLEOTIDE SEQUENCE</scope>
    <source>
        <strain evidence="1">S12</strain>
    </source>
</reference>
<dbReference type="EMBL" id="JABBWE010000001">
    <property type="protein sequence ID" value="KAG1810402.1"/>
    <property type="molecule type" value="Genomic_DNA"/>
</dbReference>
<proteinExistence type="predicted"/>
<keyword evidence="2" id="KW-1185">Reference proteome</keyword>
<dbReference type="RefSeq" id="XP_041168067.1">
    <property type="nucleotide sequence ID" value="XM_041299527.1"/>
</dbReference>
<name>A0A9P7E4B8_9AGAM</name>
<comment type="caution">
    <text evidence="1">The sequence shown here is derived from an EMBL/GenBank/DDBJ whole genome shotgun (WGS) entry which is preliminary data.</text>
</comment>
<evidence type="ECO:0000313" key="2">
    <source>
        <dbReference type="Proteomes" id="UP000719766"/>
    </source>
</evidence>